<evidence type="ECO:0000313" key="6">
    <source>
        <dbReference type="Proteomes" id="UP000396862"/>
    </source>
</evidence>
<dbReference type="Proteomes" id="UP000396862">
    <property type="component" value="Unassembled WGS sequence"/>
</dbReference>
<dbReference type="EMBL" id="PYGC01000015">
    <property type="protein sequence ID" value="PSK80512.1"/>
    <property type="molecule type" value="Genomic_DNA"/>
</dbReference>
<dbReference type="Proteomes" id="UP000240621">
    <property type="component" value="Unassembled WGS sequence"/>
</dbReference>
<proteinExistence type="inferred from homology"/>
<evidence type="ECO:0000256" key="2">
    <source>
        <dbReference type="ARBA" id="ARBA00093628"/>
    </source>
</evidence>
<dbReference type="RefSeq" id="WP_106543807.1">
    <property type="nucleotide sequence ID" value="NZ_BLAU01000001.1"/>
</dbReference>
<evidence type="ECO:0000313" key="4">
    <source>
        <dbReference type="EMBL" id="PSK80512.1"/>
    </source>
</evidence>
<dbReference type="AlphaFoldDB" id="A0A2P8C6B6"/>
<evidence type="ECO:0000313" key="3">
    <source>
        <dbReference type="EMBL" id="GET22713.1"/>
    </source>
</evidence>
<sequence length="128" mass="15271">MTDRRIHNDYISQKGPFVVDCNHAIFTEEELKILERWGHWFQALTDGELAPLTKRQELFVEVANGKRDPVSVEEQAWFKYLGRKRIEQKMGDRLKVSYEYQDDGFYSRADAKELRKMMYGVNSRVHRQ</sequence>
<gene>
    <name evidence="4" type="ORF">CLV93_11542</name>
    <name evidence="3" type="ORF">JCM18694_29590</name>
</gene>
<dbReference type="OrthoDB" id="1494929at2"/>
<comment type="caution">
    <text evidence="4">The sequence shown here is derived from an EMBL/GenBank/DDBJ whole genome shotgun (WGS) entry which is preliminary data.</text>
</comment>
<evidence type="ECO:0000256" key="1">
    <source>
        <dbReference type="ARBA" id="ARBA00093464"/>
    </source>
</evidence>
<dbReference type="Pfam" id="PF04219">
    <property type="entry name" value="DUF413"/>
    <property type="match status" value="1"/>
</dbReference>
<protein>
    <recommendedName>
        <fullName evidence="2">Macrodomain Ori protein</fullName>
    </recommendedName>
</protein>
<keyword evidence="6" id="KW-1185">Reference proteome</keyword>
<organism evidence="4 5">
    <name type="scientific">Prolixibacter denitrificans</name>
    <dbReference type="NCBI Taxonomy" id="1541063"/>
    <lineage>
        <taxon>Bacteria</taxon>
        <taxon>Pseudomonadati</taxon>
        <taxon>Bacteroidota</taxon>
        <taxon>Bacteroidia</taxon>
        <taxon>Marinilabiliales</taxon>
        <taxon>Prolixibacteraceae</taxon>
        <taxon>Prolixibacter</taxon>
    </lineage>
</organism>
<reference evidence="3 6" key="2">
    <citation type="submission" date="2019-10" db="EMBL/GenBank/DDBJ databases">
        <title>Prolixibacter strains distinguished by the presence of nitrate reductase genes were adept at nitrate-dependent anaerobic corrosion of metallic iron and carbon steel.</title>
        <authorList>
            <person name="Iino T."/>
            <person name="Shono N."/>
            <person name="Ito K."/>
            <person name="Nakamura R."/>
            <person name="Sueoka K."/>
            <person name="Harayama S."/>
            <person name="Ohkuma M."/>
        </authorList>
    </citation>
    <scope>NUCLEOTIDE SEQUENCE [LARGE SCALE GENOMIC DNA]</scope>
    <source>
        <strain evidence="3 6">MIC1-1</strain>
    </source>
</reference>
<dbReference type="EMBL" id="BLAU01000001">
    <property type="protein sequence ID" value="GET22713.1"/>
    <property type="molecule type" value="Genomic_DNA"/>
</dbReference>
<reference evidence="4 5" key="1">
    <citation type="submission" date="2018-03" db="EMBL/GenBank/DDBJ databases">
        <title>Genomic Encyclopedia of Archaeal and Bacterial Type Strains, Phase II (KMG-II): from individual species to whole genera.</title>
        <authorList>
            <person name="Goeker M."/>
        </authorList>
    </citation>
    <scope>NUCLEOTIDE SEQUENCE [LARGE SCALE GENOMIC DNA]</scope>
    <source>
        <strain evidence="4 5">DSM 27267</strain>
    </source>
</reference>
<accession>A0A2P8C6B6</accession>
<dbReference type="InterPro" id="IPR007335">
    <property type="entry name" value="DUF413"/>
</dbReference>
<evidence type="ECO:0000313" key="5">
    <source>
        <dbReference type="Proteomes" id="UP000240621"/>
    </source>
</evidence>
<comment type="similarity">
    <text evidence="1">Belongs to the MaoP family.</text>
</comment>
<name>A0A2P8C6B6_9BACT</name>